<dbReference type="PANTHER" id="PTHR37841:SF1">
    <property type="entry name" value="DUF3298 DOMAIN-CONTAINING PROTEIN"/>
    <property type="match status" value="1"/>
</dbReference>
<sequence length="271" mass="30629">MKLLQLFFLIVLISCKRKQADLTGIYGDNKALAYIYKENGKEGLLDTNKNILIPAQFDYIEHWLVDGLIRVDSGGERVNGGDFVGYNFKKYGLITIGGKILFRPKFDDLTISDNSALVLLDSLYGYISNNGDWIIKPTFKTAYPFYKGTAVVKADNKFVLLNKDGQRIIKETFDSIYSFKNDVAIVTNNKKWGLINYRGRLILPLGNYRGLGEYNYYHGIFKKDDGKWYLIDTAGNIPVKEGFDSVGTQAEGLIIYAVGLQNGKQVKIRLN</sequence>
<reference evidence="1 2" key="1">
    <citation type="submission" date="2021-03" db="EMBL/GenBank/DDBJ databases">
        <title>Assistant Professor.</title>
        <authorList>
            <person name="Huq M.A."/>
        </authorList>
    </citation>
    <scope>NUCLEOTIDE SEQUENCE [LARGE SCALE GENOMIC DNA]</scope>
    <source>
        <strain evidence="1 2">MAH-29</strain>
    </source>
</reference>
<dbReference type="Pfam" id="PF14903">
    <property type="entry name" value="WG_beta_rep"/>
    <property type="match status" value="3"/>
</dbReference>
<accession>A0ABS3Z0G1</accession>
<proteinExistence type="predicted"/>
<comment type="caution">
    <text evidence="1">The sequence shown here is derived from an EMBL/GenBank/DDBJ whole genome shotgun (WGS) entry which is preliminary data.</text>
</comment>
<evidence type="ECO:0000313" key="2">
    <source>
        <dbReference type="Proteomes" id="UP000677244"/>
    </source>
</evidence>
<dbReference type="PROSITE" id="PS51257">
    <property type="entry name" value="PROKAR_LIPOPROTEIN"/>
    <property type="match status" value="1"/>
</dbReference>
<gene>
    <name evidence="1" type="ORF">J7I42_24680</name>
</gene>
<keyword evidence="2" id="KW-1185">Reference proteome</keyword>
<dbReference type="Proteomes" id="UP000677244">
    <property type="component" value="Unassembled WGS sequence"/>
</dbReference>
<organism evidence="1 2">
    <name type="scientific">Niastella soli</name>
    <dbReference type="NCBI Taxonomy" id="2821487"/>
    <lineage>
        <taxon>Bacteria</taxon>
        <taxon>Pseudomonadati</taxon>
        <taxon>Bacteroidota</taxon>
        <taxon>Chitinophagia</taxon>
        <taxon>Chitinophagales</taxon>
        <taxon>Chitinophagaceae</taxon>
        <taxon>Niastella</taxon>
    </lineage>
</organism>
<name>A0ABS3Z0G1_9BACT</name>
<dbReference type="PANTHER" id="PTHR37841">
    <property type="entry name" value="GLR2918 PROTEIN"/>
    <property type="match status" value="1"/>
</dbReference>
<dbReference type="InterPro" id="IPR032774">
    <property type="entry name" value="WG_beta_rep"/>
</dbReference>
<dbReference type="RefSeq" id="WP_209141557.1">
    <property type="nucleotide sequence ID" value="NZ_JAGHKO010000010.1"/>
</dbReference>
<dbReference type="EMBL" id="JAGHKO010000010">
    <property type="protein sequence ID" value="MBO9203503.1"/>
    <property type="molecule type" value="Genomic_DNA"/>
</dbReference>
<protein>
    <submittedName>
        <fullName evidence="1">WG repeat-containing protein</fullName>
    </submittedName>
</protein>
<evidence type="ECO:0000313" key="1">
    <source>
        <dbReference type="EMBL" id="MBO9203503.1"/>
    </source>
</evidence>